<accession>A0A1F5FPA7</accession>
<name>A0A1F5FPA7_9BACT</name>
<proteinExistence type="predicted"/>
<dbReference type="EMBL" id="MFAQ01000043">
    <property type="protein sequence ID" value="OGD81467.1"/>
    <property type="molecule type" value="Genomic_DNA"/>
</dbReference>
<gene>
    <name evidence="1" type="ORF">A2572_02450</name>
</gene>
<organism evidence="1 2">
    <name type="scientific">Candidatus Collierbacteria bacterium RIFOXYD1_FULL_40_9</name>
    <dbReference type="NCBI Taxonomy" id="1817731"/>
    <lineage>
        <taxon>Bacteria</taxon>
        <taxon>Candidatus Collieribacteriota</taxon>
    </lineage>
</organism>
<dbReference type="AlphaFoldDB" id="A0A1F5FPA7"/>
<protein>
    <submittedName>
        <fullName evidence="1">Uncharacterized protein</fullName>
    </submittedName>
</protein>
<sequence>MGAVYSPELDNIKIFISPSRAISRMKTVVNRDGKVAAIREDAHKPVREAWSAAVFLLGYSQITNHQYWLRENPVKNEAPDIFSISILPPFQDEKGVKREILEIEVCDYDEHCKLDLVDHIKEKLGGKAYNPFTLLLCYVHKQGEARLIDLINGLKETKTSVREIWILFHPGQDINGEFAISRVFLRDPGIDVPCHYEGNYRQLALIPQQEMIKTSRGSGKEINFVPMGIGYVPLPIVKKK</sequence>
<reference evidence="1 2" key="1">
    <citation type="journal article" date="2016" name="Nat. Commun.">
        <title>Thousands of microbial genomes shed light on interconnected biogeochemical processes in an aquifer system.</title>
        <authorList>
            <person name="Anantharaman K."/>
            <person name="Brown C.T."/>
            <person name="Hug L.A."/>
            <person name="Sharon I."/>
            <person name="Castelle C.J."/>
            <person name="Probst A.J."/>
            <person name="Thomas B.C."/>
            <person name="Singh A."/>
            <person name="Wilkins M.J."/>
            <person name="Karaoz U."/>
            <person name="Brodie E.L."/>
            <person name="Williams K.H."/>
            <person name="Hubbard S.S."/>
            <person name="Banfield J.F."/>
        </authorList>
    </citation>
    <scope>NUCLEOTIDE SEQUENCE [LARGE SCALE GENOMIC DNA]</scope>
</reference>
<comment type="caution">
    <text evidence="1">The sequence shown here is derived from an EMBL/GenBank/DDBJ whole genome shotgun (WGS) entry which is preliminary data.</text>
</comment>
<evidence type="ECO:0000313" key="1">
    <source>
        <dbReference type="EMBL" id="OGD81467.1"/>
    </source>
</evidence>
<evidence type="ECO:0000313" key="2">
    <source>
        <dbReference type="Proteomes" id="UP000179237"/>
    </source>
</evidence>
<dbReference type="Proteomes" id="UP000179237">
    <property type="component" value="Unassembled WGS sequence"/>
</dbReference>